<dbReference type="Proteomes" id="UP001611162">
    <property type="component" value="Unassembled WGS sequence"/>
</dbReference>
<organism evidence="2 3">
    <name type="scientific">Streptomyces abikoensis</name>
    <dbReference type="NCBI Taxonomy" id="97398"/>
    <lineage>
        <taxon>Bacteria</taxon>
        <taxon>Bacillati</taxon>
        <taxon>Actinomycetota</taxon>
        <taxon>Actinomycetes</taxon>
        <taxon>Kitasatosporales</taxon>
        <taxon>Streptomycetaceae</taxon>
        <taxon>Streptomyces</taxon>
    </lineage>
</organism>
<dbReference type="NCBIfam" id="NF033525">
    <property type="entry name" value="lasso_albusnod"/>
    <property type="match status" value="1"/>
</dbReference>
<accession>A0ABW7TD38</accession>
<protein>
    <submittedName>
        <fullName evidence="2">Albusnodin family lasso peptide</fullName>
    </submittedName>
</protein>
<feature type="compositionally biased region" description="Polar residues" evidence="1">
    <location>
        <begin position="1"/>
        <end position="10"/>
    </location>
</feature>
<dbReference type="EMBL" id="JBIRRB010000024">
    <property type="protein sequence ID" value="MFI0915470.1"/>
    <property type="molecule type" value="Genomic_DNA"/>
</dbReference>
<dbReference type="RefSeq" id="WP_387577992.1">
    <property type="nucleotide sequence ID" value="NZ_JBIAUF010000021.1"/>
</dbReference>
<name>A0ABW7TD38_9ACTN</name>
<evidence type="ECO:0000313" key="3">
    <source>
        <dbReference type="Proteomes" id="UP001611162"/>
    </source>
</evidence>
<comment type="caution">
    <text evidence="2">The sequence shown here is derived from an EMBL/GenBank/DDBJ whole genome shotgun (WGS) entry which is preliminary data.</text>
</comment>
<reference evidence="2 3" key="1">
    <citation type="submission" date="2024-10" db="EMBL/GenBank/DDBJ databases">
        <title>The Natural Products Discovery Center: Release of the First 8490 Sequenced Strains for Exploring Actinobacteria Biosynthetic Diversity.</title>
        <authorList>
            <person name="Kalkreuter E."/>
            <person name="Kautsar S.A."/>
            <person name="Yang D."/>
            <person name="Bader C.D."/>
            <person name="Teijaro C.N."/>
            <person name="Fluegel L."/>
            <person name="Davis C.M."/>
            <person name="Simpson J.R."/>
            <person name="Lauterbach L."/>
            <person name="Steele A.D."/>
            <person name="Gui C."/>
            <person name="Meng S."/>
            <person name="Li G."/>
            <person name="Viehrig K."/>
            <person name="Ye F."/>
            <person name="Su P."/>
            <person name="Kiefer A.F."/>
            <person name="Nichols A."/>
            <person name="Cepeda A.J."/>
            <person name="Yan W."/>
            <person name="Fan B."/>
            <person name="Jiang Y."/>
            <person name="Adhikari A."/>
            <person name="Zheng C.-J."/>
            <person name="Schuster L."/>
            <person name="Cowan T.M."/>
            <person name="Smanski M.J."/>
            <person name="Chevrette M.G."/>
            <person name="De Carvalho L.P.S."/>
            <person name="Shen B."/>
        </authorList>
    </citation>
    <scope>NUCLEOTIDE SEQUENCE [LARGE SCALE GENOMIC DNA]</scope>
    <source>
        <strain evidence="2 3">NPDC020979</strain>
    </source>
</reference>
<proteinExistence type="predicted"/>
<feature type="region of interest" description="Disordered" evidence="1">
    <location>
        <begin position="1"/>
        <end position="40"/>
    </location>
</feature>
<sequence length="40" mass="4273">MTDQNTQAPHSTPVIELGDAAALTRGGESESVENKQNPYD</sequence>
<gene>
    <name evidence="2" type="ORF">ACH4TF_34370</name>
</gene>
<evidence type="ECO:0000313" key="2">
    <source>
        <dbReference type="EMBL" id="MFI0915470.1"/>
    </source>
</evidence>
<evidence type="ECO:0000256" key="1">
    <source>
        <dbReference type="SAM" id="MobiDB-lite"/>
    </source>
</evidence>
<keyword evidence="3" id="KW-1185">Reference proteome</keyword>